<proteinExistence type="predicted"/>
<evidence type="ECO:0000313" key="1">
    <source>
        <dbReference type="EMBL" id="TDF73139.1"/>
    </source>
</evidence>
<accession>A0AC61QJA4</accession>
<dbReference type="EMBL" id="SMOG01000008">
    <property type="protein sequence ID" value="TDF73139.1"/>
    <property type="molecule type" value="Genomic_DNA"/>
</dbReference>
<evidence type="ECO:0000313" key="2">
    <source>
        <dbReference type="Proteomes" id="UP000294588"/>
    </source>
</evidence>
<gene>
    <name evidence="1" type="ORF">E0946_03755</name>
</gene>
<name>A0AC61QJA4_9BACT</name>
<keyword evidence="1" id="KW-0238">DNA-binding</keyword>
<sequence length="250" mass="27613">MSGHNKWSSIKHKKGAADAKRGQLFTRLVKEIILAARNGGGDPEANPRLRTAILNAKAANMPRENIERAIKRGTGEIEGANYEEVVYEGYGPNGIGLVIEVMTDNKNRTIADLRHTLTKYGGTMAESGAVAWNFEQKGFFNVPAAGLDEDEFMLQALEAGAEDIELNGDYFDVYTAPQDFHTVLANMEKLGYPIENAELTRVPKTTINADDVAPKIFKLIEMLEELDDVQKVYANFEVSDEVMEALSQEA</sequence>
<organism evidence="1 2">
    <name type="scientific">Candidatus Syntrophosphaera thermopropionivorans</name>
    <dbReference type="NCBI Taxonomy" id="2593015"/>
    <lineage>
        <taxon>Bacteria</taxon>
        <taxon>Pseudomonadati</taxon>
        <taxon>Candidatus Cloacimonadota</taxon>
        <taxon>Candidatus Cloacimonadia</taxon>
        <taxon>Candidatus Cloacimonadales</taxon>
        <taxon>Candidatus Cloacimonadaceae</taxon>
        <taxon>Candidatus Syntrophosphaera</taxon>
    </lineage>
</organism>
<dbReference type="Proteomes" id="UP000294588">
    <property type="component" value="Unassembled WGS sequence"/>
</dbReference>
<comment type="caution">
    <text evidence="1">The sequence shown here is derived from an EMBL/GenBank/DDBJ whole genome shotgun (WGS) entry which is preliminary data.</text>
</comment>
<reference evidence="1" key="1">
    <citation type="submission" date="2019-03" db="EMBL/GenBank/DDBJ databases">
        <title>Candidatus Syntrophosphaera thermopropionivorans: a novel player in syntrophic propionate oxidation during anaerobic digestion.</title>
        <authorList>
            <person name="Dyksma S."/>
        </authorList>
    </citation>
    <scope>NUCLEOTIDE SEQUENCE</scope>
    <source>
        <strain evidence="1">W5</strain>
    </source>
</reference>
<protein>
    <submittedName>
        <fullName evidence="1">YebC/PmpR family DNA-binding transcriptional regulator</fullName>
    </submittedName>
</protein>
<keyword evidence="2" id="KW-1185">Reference proteome</keyword>